<reference evidence="14 15" key="1">
    <citation type="submission" date="2023-07" db="EMBL/GenBank/DDBJ databases">
        <title>Genomic Encyclopedia of Type Strains, Phase IV (KMG-IV): sequencing the most valuable type-strain genomes for metagenomic binning, comparative biology and taxonomic classification.</title>
        <authorList>
            <person name="Goeker M."/>
        </authorList>
    </citation>
    <scope>NUCLEOTIDE SEQUENCE [LARGE SCALE GENOMIC DNA]</scope>
    <source>
        <strain evidence="14 15">DSM 18695</strain>
    </source>
</reference>
<evidence type="ECO:0000256" key="11">
    <source>
        <dbReference type="SAM" id="SignalP"/>
    </source>
</evidence>
<dbReference type="PANTHER" id="PTHR47234:SF2">
    <property type="entry name" value="TONB-DEPENDENT RECEPTOR"/>
    <property type="match status" value="1"/>
</dbReference>
<evidence type="ECO:0000256" key="8">
    <source>
        <dbReference type="PROSITE-ProRule" id="PRU01360"/>
    </source>
</evidence>
<evidence type="ECO:0000259" key="13">
    <source>
        <dbReference type="Pfam" id="PF07715"/>
    </source>
</evidence>
<organism evidence="14 15">
    <name type="scientific">Caulobacter ginsengisoli</name>
    <dbReference type="NCBI Taxonomy" id="400775"/>
    <lineage>
        <taxon>Bacteria</taxon>
        <taxon>Pseudomonadati</taxon>
        <taxon>Pseudomonadota</taxon>
        <taxon>Alphaproteobacteria</taxon>
        <taxon>Caulobacterales</taxon>
        <taxon>Caulobacteraceae</taxon>
        <taxon>Caulobacter</taxon>
    </lineage>
</organism>
<keyword evidence="2 8" id="KW-0813">Transport</keyword>
<evidence type="ECO:0000256" key="5">
    <source>
        <dbReference type="ARBA" id="ARBA00023077"/>
    </source>
</evidence>
<dbReference type="SUPFAM" id="SSF56935">
    <property type="entry name" value="Porins"/>
    <property type="match status" value="1"/>
</dbReference>
<gene>
    <name evidence="14" type="ORF">QO010_001238</name>
</gene>
<evidence type="ECO:0000313" key="15">
    <source>
        <dbReference type="Proteomes" id="UP001228905"/>
    </source>
</evidence>
<dbReference type="RefSeq" id="WP_307347413.1">
    <property type="nucleotide sequence ID" value="NZ_JAUSVS010000002.1"/>
</dbReference>
<keyword evidence="6 8" id="KW-0472">Membrane</keyword>
<dbReference type="Pfam" id="PF07715">
    <property type="entry name" value="Plug"/>
    <property type="match status" value="1"/>
</dbReference>
<evidence type="ECO:0000256" key="7">
    <source>
        <dbReference type="ARBA" id="ARBA00023237"/>
    </source>
</evidence>
<dbReference type="InterPro" id="IPR012910">
    <property type="entry name" value="Plug_dom"/>
</dbReference>
<dbReference type="Gene3D" id="2.170.130.10">
    <property type="entry name" value="TonB-dependent receptor, plug domain"/>
    <property type="match status" value="1"/>
</dbReference>
<comment type="caution">
    <text evidence="14">The sequence shown here is derived from an EMBL/GenBank/DDBJ whole genome shotgun (WGS) entry which is preliminary data.</text>
</comment>
<feature type="chain" id="PRO_5045449486" evidence="11">
    <location>
        <begin position="31"/>
        <end position="1055"/>
    </location>
</feature>
<dbReference type="EMBL" id="JAUSVS010000002">
    <property type="protein sequence ID" value="MDQ0463467.1"/>
    <property type="molecule type" value="Genomic_DNA"/>
</dbReference>
<dbReference type="Gene3D" id="2.40.170.20">
    <property type="entry name" value="TonB-dependent receptor, beta-barrel domain"/>
    <property type="match status" value="1"/>
</dbReference>
<evidence type="ECO:0000256" key="9">
    <source>
        <dbReference type="RuleBase" id="RU003357"/>
    </source>
</evidence>
<comment type="similarity">
    <text evidence="8 9">Belongs to the TonB-dependent receptor family.</text>
</comment>
<feature type="compositionally biased region" description="Low complexity" evidence="10">
    <location>
        <begin position="30"/>
        <end position="48"/>
    </location>
</feature>
<dbReference type="InterPro" id="IPR036942">
    <property type="entry name" value="Beta-barrel_TonB_sf"/>
</dbReference>
<keyword evidence="11" id="KW-0732">Signal</keyword>
<evidence type="ECO:0000256" key="10">
    <source>
        <dbReference type="SAM" id="MobiDB-lite"/>
    </source>
</evidence>
<keyword evidence="7 8" id="KW-0998">Cell outer membrane</keyword>
<dbReference type="PROSITE" id="PS52016">
    <property type="entry name" value="TONB_DEPENDENT_REC_3"/>
    <property type="match status" value="1"/>
</dbReference>
<keyword evidence="15" id="KW-1185">Reference proteome</keyword>
<sequence length="1055" mass="113347">MLDRKFLFGTTVMVGFAAAALAAAPSAAFAQGAPPATTPPASTTTSSSDEGNTVEALVITGSRIKRTEYTSSAPIQVITAEQSTLEGLVDTTEILQQSTIASGSFQVNNQLTGFVTDGGPGANTISLRGLGATRTLVLLNGRRVGPAGTRGTVGPVDLNVIPNSIVERFEILKDGASSIYGSDAVAGVINIITKQNYDGIELNVFGNIPFEQGGETFRLSGAWGKTFDRGYINIAADYYEQKVLRRGDRDDTACTSDYEFAGGRGGARVDYANTDPGQSASDKFKCYNLFSRIVRTGTYGDLMFPDAGVTYPTAAQGNSGGPNNIGGGFGSLPIPFGLVRQTRAGFPITYPYSHQDAPAYARSSILSPVKRTSLFATGGYDLTPNAELYGELLLNRRESVQYGARQFFPGVNQGYQGNTAGWGATLGSLLPIIPLASDRSQEVNYWRAVVGVRGDIPFMDGWSYDLFYQHSDSDADYTTDIIYNDRVLATTGGFVNIQNPAILAPPTAYGAAANVPCFQPHASHNISGFNCASQLPGGINWLSADVLNGNFSAAQAAFLFAKETGNTTYTQDAFEFSITGDLFQLPAGPLGSAFGISWRKDEINDLPGLNERSGNLWGSTSAGQTKGDDTVKEVFGELEIPVFKGLPGIESFDVQLSGRYTDYDSYGSDSTYKVGLNWQISNAWRIRATKGTSFRAPALYELYLANQTSFLGQNQVDPCINYVASGDPNLLTNCAADGIPAGYTAANSFGGGSSALIIAGGGAGVLKAETSEAKTVGVIWTPSFIDLSVAVDYFEITVENEITRFGPLNTLNQCYRGVGSFPNAFCTLFHRDKTGINGNPPTFNIIDVFDGYLNVAEQINNGLDLNTHYAHEFDFGKFTLDTSTTWTFKDTQALLAGASTDQNGTTTEPDFTSQINARFDKGDWTFFWGVDLVGKQSDSGPEAFGADTITNNTRYTDRCRVGAGPIQSCTSLLGTGPLTLVPVTVYLKRYDEFTAYHDISVRKKMDSWTFQAGIQNLFDERPPSQSTGQFRIGTAAINQYDVIGRRAFIQISKKW</sequence>
<evidence type="ECO:0000256" key="3">
    <source>
        <dbReference type="ARBA" id="ARBA00022452"/>
    </source>
</evidence>
<dbReference type="InterPro" id="IPR037066">
    <property type="entry name" value="Plug_dom_sf"/>
</dbReference>
<dbReference type="Proteomes" id="UP001228905">
    <property type="component" value="Unassembled WGS sequence"/>
</dbReference>
<evidence type="ECO:0000256" key="6">
    <source>
        <dbReference type="ARBA" id="ARBA00023136"/>
    </source>
</evidence>
<feature type="domain" description="TonB-dependent receptor-like beta-barrel" evidence="12">
    <location>
        <begin position="402"/>
        <end position="1017"/>
    </location>
</feature>
<dbReference type="InterPro" id="IPR000531">
    <property type="entry name" value="Beta-barrel_TonB"/>
</dbReference>
<keyword evidence="14" id="KW-0675">Receptor</keyword>
<feature type="domain" description="TonB-dependent receptor plug" evidence="13">
    <location>
        <begin position="70"/>
        <end position="188"/>
    </location>
</feature>
<protein>
    <submittedName>
        <fullName evidence="14">Iron complex outermembrane receptor protein</fullName>
    </submittedName>
</protein>
<dbReference type="Pfam" id="PF00593">
    <property type="entry name" value="TonB_dep_Rec_b-barrel"/>
    <property type="match status" value="1"/>
</dbReference>
<dbReference type="InterPro" id="IPR039426">
    <property type="entry name" value="TonB-dep_rcpt-like"/>
</dbReference>
<feature type="region of interest" description="Disordered" evidence="10">
    <location>
        <begin position="30"/>
        <end position="53"/>
    </location>
</feature>
<evidence type="ECO:0000256" key="1">
    <source>
        <dbReference type="ARBA" id="ARBA00004571"/>
    </source>
</evidence>
<comment type="subcellular location">
    <subcellularLocation>
        <location evidence="1 8">Cell outer membrane</location>
        <topology evidence="1 8">Multi-pass membrane protein</topology>
    </subcellularLocation>
</comment>
<feature type="signal peptide" evidence="11">
    <location>
        <begin position="1"/>
        <end position="30"/>
    </location>
</feature>
<accession>A0ABU0IN80</accession>
<evidence type="ECO:0000313" key="14">
    <source>
        <dbReference type="EMBL" id="MDQ0463467.1"/>
    </source>
</evidence>
<keyword evidence="5 9" id="KW-0798">TonB box</keyword>
<evidence type="ECO:0000259" key="12">
    <source>
        <dbReference type="Pfam" id="PF00593"/>
    </source>
</evidence>
<name>A0ABU0IN80_9CAUL</name>
<proteinExistence type="inferred from homology"/>
<keyword evidence="4 8" id="KW-0812">Transmembrane</keyword>
<keyword evidence="3 8" id="KW-1134">Transmembrane beta strand</keyword>
<evidence type="ECO:0000256" key="2">
    <source>
        <dbReference type="ARBA" id="ARBA00022448"/>
    </source>
</evidence>
<dbReference type="PANTHER" id="PTHR47234">
    <property type="match status" value="1"/>
</dbReference>
<evidence type="ECO:0000256" key="4">
    <source>
        <dbReference type="ARBA" id="ARBA00022692"/>
    </source>
</evidence>